<feature type="domain" description="TonB-dependent receptor plug" evidence="7">
    <location>
        <begin position="51"/>
        <end position="160"/>
    </location>
</feature>
<dbReference type="SUPFAM" id="SSF56935">
    <property type="entry name" value="Porins"/>
    <property type="match status" value="1"/>
</dbReference>
<dbReference type="Proteomes" id="UP000256769">
    <property type="component" value="Unassembled WGS sequence"/>
</dbReference>
<dbReference type="PANTHER" id="PTHR30069:SF50">
    <property type="entry name" value="TONB-DEPENDENT RECEPTOR HI_1217-RELATED"/>
    <property type="match status" value="1"/>
</dbReference>
<dbReference type="RefSeq" id="WP_115956853.1">
    <property type="nucleotide sequence ID" value="NZ_CBCRVL010000005.1"/>
</dbReference>
<dbReference type="OrthoDB" id="9761152at2"/>
<proteinExistence type="predicted"/>
<keyword evidence="4" id="KW-0812">Transmembrane</keyword>
<evidence type="ECO:0000259" key="7">
    <source>
        <dbReference type="Pfam" id="PF07715"/>
    </source>
</evidence>
<dbReference type="InterPro" id="IPR012910">
    <property type="entry name" value="Plug_dom"/>
</dbReference>
<dbReference type="GO" id="GO:0015344">
    <property type="term" value="F:siderophore uptake transmembrane transporter activity"/>
    <property type="evidence" value="ECO:0007669"/>
    <property type="project" value="TreeGrafter"/>
</dbReference>
<name>A0A3D9CT65_9FLAO</name>
<dbReference type="InterPro" id="IPR037066">
    <property type="entry name" value="Plug_dom_sf"/>
</dbReference>
<comment type="caution">
    <text evidence="8">The sequence shown here is derived from an EMBL/GenBank/DDBJ whole genome shotgun (WGS) entry which is preliminary data.</text>
</comment>
<dbReference type="AlphaFoldDB" id="A0A3D9CT65"/>
<dbReference type="GO" id="GO:0009279">
    <property type="term" value="C:cell outer membrane"/>
    <property type="evidence" value="ECO:0007669"/>
    <property type="project" value="UniProtKB-SubCell"/>
</dbReference>
<gene>
    <name evidence="8" type="ORF">DRF59_03260</name>
</gene>
<keyword evidence="3" id="KW-1134">Transmembrane beta strand</keyword>
<evidence type="ECO:0000256" key="6">
    <source>
        <dbReference type="ARBA" id="ARBA00023237"/>
    </source>
</evidence>
<accession>A0A3D9CT65</accession>
<evidence type="ECO:0000313" key="8">
    <source>
        <dbReference type="EMBL" id="REC68924.1"/>
    </source>
</evidence>
<evidence type="ECO:0000256" key="2">
    <source>
        <dbReference type="ARBA" id="ARBA00022448"/>
    </source>
</evidence>
<evidence type="ECO:0000256" key="4">
    <source>
        <dbReference type="ARBA" id="ARBA00022692"/>
    </source>
</evidence>
<keyword evidence="6" id="KW-0998">Cell outer membrane</keyword>
<dbReference type="Pfam" id="PF07715">
    <property type="entry name" value="Plug"/>
    <property type="match status" value="1"/>
</dbReference>
<keyword evidence="2" id="KW-0813">Transport</keyword>
<evidence type="ECO:0000313" key="9">
    <source>
        <dbReference type="Proteomes" id="UP000256769"/>
    </source>
</evidence>
<dbReference type="EMBL" id="QNUE01000002">
    <property type="protein sequence ID" value="REC68924.1"/>
    <property type="molecule type" value="Genomic_DNA"/>
</dbReference>
<dbReference type="PANTHER" id="PTHR30069">
    <property type="entry name" value="TONB-DEPENDENT OUTER MEMBRANE RECEPTOR"/>
    <property type="match status" value="1"/>
</dbReference>
<reference evidence="8 9" key="1">
    <citation type="journal article" date="2007" name="Int. J. Syst. Evol. Microbiol.">
        <title>Chryseobacterium flavum sp. nov., isolated from polluted soil.</title>
        <authorList>
            <person name="Zhou Y."/>
            <person name="Dong J."/>
            <person name="Wang X."/>
            <person name="Huang X."/>
            <person name="Zhang K.Y."/>
            <person name="Zhang Y.Q."/>
            <person name="Guo Y.F."/>
            <person name="Lai R."/>
            <person name="Li W.J."/>
        </authorList>
    </citation>
    <scope>NUCLEOTIDE SEQUENCE [LARGE SCALE GENOMIC DNA]</scope>
    <source>
        <strain evidence="8 9">KCTC 12877</strain>
    </source>
</reference>
<evidence type="ECO:0000256" key="5">
    <source>
        <dbReference type="ARBA" id="ARBA00023136"/>
    </source>
</evidence>
<keyword evidence="5" id="KW-0472">Membrane</keyword>
<evidence type="ECO:0000256" key="3">
    <source>
        <dbReference type="ARBA" id="ARBA00022452"/>
    </source>
</evidence>
<dbReference type="InterPro" id="IPR039426">
    <property type="entry name" value="TonB-dep_rcpt-like"/>
</dbReference>
<dbReference type="Gene3D" id="2.40.170.20">
    <property type="entry name" value="TonB-dependent receptor, beta-barrel domain"/>
    <property type="match status" value="1"/>
</dbReference>
<dbReference type="InterPro" id="IPR036942">
    <property type="entry name" value="Beta-barrel_TonB_sf"/>
</dbReference>
<dbReference type="GO" id="GO:0044718">
    <property type="term" value="P:siderophore transmembrane transport"/>
    <property type="evidence" value="ECO:0007669"/>
    <property type="project" value="TreeGrafter"/>
</dbReference>
<keyword evidence="8" id="KW-0675">Receptor</keyword>
<sequence length="865" mass="95761">MKLINKSILTAVITLSTASVYYAQQVQDTVNTKSKDIDEVILRGVTDIAKDRKTPVAASTIKAAQLVERLGNQELPEILNTTPSVYATKSGGGFGDGGLTIRGFESRNIAIMVNGMPVNDMEGGTVYFSNWTGLSDVTSTLQVQRGLGSSKLAIASVGGTVNFLTRSADMKKGGTIRLGVGNNDYLKTSFAYNTGKSEGGWSSSFLMSRQSGGTYIQNTDYEAYAYFFALGFEPNKKHNFQFTLTSAPQWHDQRTFAPTIQNYINYNPEYDGKSPYRKYNSDFGYYTDASGNRVALANRSNYYSKPVMMLNWDWTMDEKSKLSTVLYMSNGRGGGTGDLGKVGGKGMTDFYDTAGHFNYDAIFAANAAVNLNTAGAGSTLIRRSSINSHNWYGILANFQHKINDNWNFSVGTDDRYYYGYHYQVISDLYGAAGYKDNANKNLPPRIVSKTYDYKKLSWNPFGGKLAPSEDQIGYSNDGEVLWYSGFAQVEYSKNNLSAFLQGSVSNQAYQRIDNFVVDGSTLKGQTVNTKTGFKNLFGYNIKGGANYNINEHHNVFANLGYYSKQPFLNTVYPSNQQLINPYLTNEKISSAEVGYGFRSAKFTANVNVYRTQWKDRWLRKSGQTFTLADGSTTTGYSEINGITEIHQGVEFDGVYKPTNFLEIQGMFSWGDYYYKGNANVASFDDNNNPVTLAGSGGNELYLDKVKVGGSSNNSIPQMTASLGLTVKPVKDLNIFGTWRYVGKLYSTIDAGTFTNVSAQERGVLKLPDFNLFDVGFSYKIRLRDQAQYFTIGANVYNLFDTVYISDSATSVFADDKPKFLADGKTPNTNNQTYEQLGMMYKGLATGNRAYFGFGTTWAATLSFNF</sequence>
<comment type="subcellular location">
    <subcellularLocation>
        <location evidence="1">Cell outer membrane</location>
        <topology evidence="1">Multi-pass membrane protein</topology>
    </subcellularLocation>
</comment>
<protein>
    <submittedName>
        <fullName evidence="8">TonB-dependent receptor</fullName>
    </submittedName>
</protein>
<keyword evidence="9" id="KW-1185">Reference proteome</keyword>
<dbReference type="Gene3D" id="2.170.130.10">
    <property type="entry name" value="TonB-dependent receptor, plug domain"/>
    <property type="match status" value="1"/>
</dbReference>
<organism evidence="8 9">
    <name type="scientific">Chryseobacterium flavum</name>
    <dbReference type="NCBI Taxonomy" id="415851"/>
    <lineage>
        <taxon>Bacteria</taxon>
        <taxon>Pseudomonadati</taxon>
        <taxon>Bacteroidota</taxon>
        <taxon>Flavobacteriia</taxon>
        <taxon>Flavobacteriales</taxon>
        <taxon>Weeksellaceae</taxon>
        <taxon>Chryseobacterium group</taxon>
        <taxon>Chryseobacterium</taxon>
    </lineage>
</organism>
<evidence type="ECO:0000256" key="1">
    <source>
        <dbReference type="ARBA" id="ARBA00004571"/>
    </source>
</evidence>